<keyword evidence="2" id="KW-0732">Signal</keyword>
<evidence type="ECO:0000313" key="4">
    <source>
        <dbReference type="Proteomes" id="UP001209701"/>
    </source>
</evidence>
<feature type="compositionally biased region" description="Low complexity" evidence="1">
    <location>
        <begin position="94"/>
        <end position="110"/>
    </location>
</feature>
<feature type="chain" id="PRO_5046195925" evidence="2">
    <location>
        <begin position="22"/>
        <end position="110"/>
    </location>
</feature>
<protein>
    <submittedName>
        <fullName evidence="3">Uncharacterized protein</fullName>
    </submittedName>
</protein>
<evidence type="ECO:0000256" key="2">
    <source>
        <dbReference type="SAM" id="SignalP"/>
    </source>
</evidence>
<feature type="signal peptide" evidence="2">
    <location>
        <begin position="1"/>
        <end position="21"/>
    </location>
</feature>
<keyword evidence="4" id="KW-1185">Reference proteome</keyword>
<feature type="region of interest" description="Disordered" evidence="1">
    <location>
        <begin position="85"/>
        <end position="110"/>
    </location>
</feature>
<organism evidence="3 4">
    <name type="scientific">Roseateles oligotrophus</name>
    <dbReference type="NCBI Taxonomy" id="1769250"/>
    <lineage>
        <taxon>Bacteria</taxon>
        <taxon>Pseudomonadati</taxon>
        <taxon>Pseudomonadota</taxon>
        <taxon>Betaproteobacteria</taxon>
        <taxon>Burkholderiales</taxon>
        <taxon>Sphaerotilaceae</taxon>
        <taxon>Roseateles</taxon>
    </lineage>
</organism>
<name>A0ABT2Y9L1_9BURK</name>
<proteinExistence type="predicted"/>
<feature type="region of interest" description="Disordered" evidence="1">
    <location>
        <begin position="19"/>
        <end position="39"/>
    </location>
</feature>
<dbReference type="RefSeq" id="WP_263569605.1">
    <property type="nucleotide sequence ID" value="NZ_JAJIRN010000001.1"/>
</dbReference>
<evidence type="ECO:0000256" key="1">
    <source>
        <dbReference type="SAM" id="MobiDB-lite"/>
    </source>
</evidence>
<dbReference type="EMBL" id="JAJIRN010000001">
    <property type="protein sequence ID" value="MCV2366997.1"/>
    <property type="molecule type" value="Genomic_DNA"/>
</dbReference>
<evidence type="ECO:0000313" key="3">
    <source>
        <dbReference type="EMBL" id="MCV2366997.1"/>
    </source>
</evidence>
<comment type="caution">
    <text evidence="3">The sequence shown here is derived from an EMBL/GenBank/DDBJ whole genome shotgun (WGS) entry which is preliminary data.</text>
</comment>
<gene>
    <name evidence="3" type="ORF">LNV07_02660</name>
</gene>
<sequence>MYRIPFVLILSLTLGLAQAQAAPDAPGHRPKGPPPVPTAIELQRDLGLDASLAGQVHALMQAHAQARRQMNEGHRAELKALLTPGQFERLKPLGHGPATHGAGPARAAQQ</sequence>
<accession>A0ABT2Y9L1</accession>
<dbReference type="Proteomes" id="UP001209701">
    <property type="component" value="Unassembled WGS sequence"/>
</dbReference>
<reference evidence="3 4" key="1">
    <citation type="submission" date="2021-11" db="EMBL/GenBank/DDBJ databases">
        <authorList>
            <person name="Liang Q."/>
            <person name="Mou H."/>
            <person name="Liu Z."/>
        </authorList>
    </citation>
    <scope>NUCLEOTIDE SEQUENCE [LARGE SCALE GENOMIC DNA]</scope>
    <source>
        <strain evidence="3 4">CHU3</strain>
    </source>
</reference>